<dbReference type="InParanoid" id="A0A409W2D5"/>
<evidence type="ECO:0000256" key="1">
    <source>
        <dbReference type="SAM" id="MobiDB-lite"/>
    </source>
</evidence>
<feature type="region of interest" description="Disordered" evidence="1">
    <location>
        <begin position="340"/>
        <end position="359"/>
    </location>
</feature>
<dbReference type="Gene3D" id="3.10.28.20">
    <property type="entry name" value="Acetamidase/Formamidase-like domains"/>
    <property type="match status" value="1"/>
</dbReference>
<evidence type="ECO:0000313" key="2">
    <source>
        <dbReference type="EMBL" id="PPQ72684.1"/>
    </source>
</evidence>
<dbReference type="GO" id="GO:0016811">
    <property type="term" value="F:hydrolase activity, acting on carbon-nitrogen (but not peptide) bonds, in linear amides"/>
    <property type="evidence" value="ECO:0007669"/>
    <property type="project" value="InterPro"/>
</dbReference>
<comment type="caution">
    <text evidence="2">The sequence shown here is derived from an EMBL/GenBank/DDBJ whole genome shotgun (WGS) entry which is preliminary data.</text>
</comment>
<sequence>MSFHSVNRTHTHLAWDKTIPPVKTVQSGDSISFSCLDASNGQITKNSTTATIASLDFSLLDQVNGPVYVNGASIGDTLQVDVISVETADWGWTACIPGFGLLSDEFPEPALKIWHLNKQDGYAWFDEQRGIKIPLRPFAGEMGVAPGADGPFSTIPPYRTGGNLDTRQLVAGSTLFLPVEVEGALFSIGDGHAAQGDGEVCGTAIETPMEVTVRLTVRKDRPYINTPHFQTFRPNNNNDEHYCTTGVGPDLRECTRDAVRNMITYLENEYKMNRVDAYMLCSVAGDLRLHEVVDMPNYVTSTIPASDVRESIQYEASQLAVREPVCQFVRATVEPVEDQASHLQLESAPRGPHSPIRII</sequence>
<dbReference type="OrthoDB" id="3335528at2759"/>
<evidence type="ECO:0008006" key="4">
    <source>
        <dbReference type="Google" id="ProtNLM"/>
    </source>
</evidence>
<evidence type="ECO:0000313" key="3">
    <source>
        <dbReference type="Proteomes" id="UP000284842"/>
    </source>
</evidence>
<dbReference type="PANTHER" id="PTHR31891">
    <property type="entry name" value="FORMAMIDASE C869.04-RELATED"/>
    <property type="match status" value="1"/>
</dbReference>
<dbReference type="EMBL" id="NHTK01005857">
    <property type="protein sequence ID" value="PPQ72684.1"/>
    <property type="molecule type" value="Genomic_DNA"/>
</dbReference>
<reference evidence="2 3" key="1">
    <citation type="journal article" date="2018" name="Evol. Lett.">
        <title>Horizontal gene cluster transfer increased hallucinogenic mushroom diversity.</title>
        <authorList>
            <person name="Reynolds H.T."/>
            <person name="Vijayakumar V."/>
            <person name="Gluck-Thaler E."/>
            <person name="Korotkin H.B."/>
            <person name="Matheny P.B."/>
            <person name="Slot J.C."/>
        </authorList>
    </citation>
    <scope>NUCLEOTIDE SEQUENCE [LARGE SCALE GENOMIC DNA]</scope>
    <source>
        <strain evidence="2 3">2629</strain>
    </source>
</reference>
<dbReference type="Proteomes" id="UP000284842">
    <property type="component" value="Unassembled WGS sequence"/>
</dbReference>
<dbReference type="Gene3D" id="2.60.120.580">
    <property type="entry name" value="Acetamidase/Formamidase-like domains"/>
    <property type="match status" value="2"/>
</dbReference>
<proteinExistence type="predicted"/>
<accession>A0A409W2D5</accession>
<gene>
    <name evidence="2" type="ORF">CVT24_012662</name>
</gene>
<dbReference type="Pfam" id="PF03069">
    <property type="entry name" value="FmdA_AmdA"/>
    <property type="match status" value="2"/>
</dbReference>
<dbReference type="SUPFAM" id="SSF141130">
    <property type="entry name" value="Acetamidase/Formamidase-like"/>
    <property type="match status" value="1"/>
</dbReference>
<organism evidence="2 3">
    <name type="scientific">Panaeolus cyanescens</name>
    <dbReference type="NCBI Taxonomy" id="181874"/>
    <lineage>
        <taxon>Eukaryota</taxon>
        <taxon>Fungi</taxon>
        <taxon>Dikarya</taxon>
        <taxon>Basidiomycota</taxon>
        <taxon>Agaricomycotina</taxon>
        <taxon>Agaricomycetes</taxon>
        <taxon>Agaricomycetidae</taxon>
        <taxon>Agaricales</taxon>
        <taxon>Agaricineae</taxon>
        <taxon>Galeropsidaceae</taxon>
        <taxon>Panaeolus</taxon>
    </lineage>
</organism>
<name>A0A409W2D5_9AGAR</name>
<protein>
    <recommendedName>
        <fullName evidence="4">Formamidase</fullName>
    </recommendedName>
</protein>
<keyword evidence="3" id="KW-1185">Reference proteome</keyword>
<dbReference type="STRING" id="181874.A0A409W2D5"/>
<dbReference type="InterPro" id="IPR004304">
    <property type="entry name" value="FmdA_AmdA"/>
</dbReference>
<dbReference type="AlphaFoldDB" id="A0A409W2D5"/>
<dbReference type="PANTHER" id="PTHR31891:SF1">
    <property type="entry name" value="FORMAMIDASE C869.04-RELATED"/>
    <property type="match status" value="1"/>
</dbReference>